<feature type="compositionally biased region" description="Basic and acidic residues" evidence="3">
    <location>
        <begin position="407"/>
        <end position="426"/>
    </location>
</feature>
<feature type="region of interest" description="Disordered" evidence="3">
    <location>
        <begin position="399"/>
        <end position="426"/>
    </location>
</feature>
<evidence type="ECO:0000256" key="2">
    <source>
        <dbReference type="ARBA" id="ARBA00022679"/>
    </source>
</evidence>
<dbReference type="GO" id="GO:0070475">
    <property type="term" value="P:rRNA base methylation"/>
    <property type="evidence" value="ECO:0007669"/>
    <property type="project" value="TreeGrafter"/>
</dbReference>
<evidence type="ECO:0000256" key="1">
    <source>
        <dbReference type="ARBA" id="ARBA00022603"/>
    </source>
</evidence>
<protein>
    <recommendedName>
        <fullName evidence="6">U6 small nuclear RNA (adenine-(43)-N(6))-methyltransferase</fullName>
    </recommendedName>
</protein>
<dbReference type="InterPro" id="IPR010286">
    <property type="entry name" value="METTL16/RlmF"/>
</dbReference>
<dbReference type="STRING" id="1051890.A0A3N4M4Y1"/>
<dbReference type="PANTHER" id="PTHR13393">
    <property type="entry name" value="SAM-DEPENDENT METHYLTRANSFERASE"/>
    <property type="match status" value="1"/>
</dbReference>
<feature type="region of interest" description="Disordered" evidence="3">
    <location>
        <begin position="440"/>
        <end position="463"/>
    </location>
</feature>
<dbReference type="GO" id="GO:0008168">
    <property type="term" value="F:methyltransferase activity"/>
    <property type="evidence" value="ECO:0007669"/>
    <property type="project" value="UniProtKB-KW"/>
</dbReference>
<dbReference type="InterPro" id="IPR029063">
    <property type="entry name" value="SAM-dependent_MTases_sf"/>
</dbReference>
<name>A0A3N4M4Y1_9PEZI</name>
<dbReference type="Pfam" id="PF05971">
    <property type="entry name" value="Methyltransf_10"/>
    <property type="match status" value="1"/>
</dbReference>
<dbReference type="SUPFAM" id="SSF53335">
    <property type="entry name" value="S-adenosyl-L-methionine-dependent methyltransferases"/>
    <property type="match status" value="1"/>
</dbReference>
<evidence type="ECO:0000256" key="3">
    <source>
        <dbReference type="SAM" id="MobiDB-lite"/>
    </source>
</evidence>
<feature type="compositionally biased region" description="Acidic residues" evidence="3">
    <location>
        <begin position="450"/>
        <end position="462"/>
    </location>
</feature>
<proteinExistence type="predicted"/>
<dbReference type="OrthoDB" id="514248at2759"/>
<keyword evidence="2" id="KW-0808">Transferase</keyword>
<evidence type="ECO:0000313" key="4">
    <source>
        <dbReference type="EMBL" id="RPB28909.1"/>
    </source>
</evidence>
<dbReference type="Gene3D" id="3.40.50.150">
    <property type="entry name" value="Vaccinia Virus protein VP39"/>
    <property type="match status" value="1"/>
</dbReference>
<dbReference type="PANTHER" id="PTHR13393:SF0">
    <property type="entry name" value="RNA N6-ADENOSINE-METHYLTRANSFERASE METTL16"/>
    <property type="match status" value="1"/>
</dbReference>
<dbReference type="GO" id="GO:0005634">
    <property type="term" value="C:nucleus"/>
    <property type="evidence" value="ECO:0007669"/>
    <property type="project" value="TreeGrafter"/>
</dbReference>
<dbReference type="CDD" id="cd02440">
    <property type="entry name" value="AdoMet_MTases"/>
    <property type="match status" value="1"/>
</dbReference>
<reference evidence="4 5" key="1">
    <citation type="journal article" date="2018" name="Nat. Ecol. Evol.">
        <title>Pezizomycetes genomes reveal the molecular basis of ectomycorrhizal truffle lifestyle.</title>
        <authorList>
            <person name="Murat C."/>
            <person name="Payen T."/>
            <person name="Noel B."/>
            <person name="Kuo A."/>
            <person name="Morin E."/>
            <person name="Chen J."/>
            <person name="Kohler A."/>
            <person name="Krizsan K."/>
            <person name="Balestrini R."/>
            <person name="Da Silva C."/>
            <person name="Montanini B."/>
            <person name="Hainaut M."/>
            <person name="Levati E."/>
            <person name="Barry K.W."/>
            <person name="Belfiori B."/>
            <person name="Cichocki N."/>
            <person name="Clum A."/>
            <person name="Dockter R.B."/>
            <person name="Fauchery L."/>
            <person name="Guy J."/>
            <person name="Iotti M."/>
            <person name="Le Tacon F."/>
            <person name="Lindquist E.A."/>
            <person name="Lipzen A."/>
            <person name="Malagnac F."/>
            <person name="Mello A."/>
            <person name="Molinier V."/>
            <person name="Miyauchi S."/>
            <person name="Poulain J."/>
            <person name="Riccioni C."/>
            <person name="Rubini A."/>
            <person name="Sitrit Y."/>
            <person name="Splivallo R."/>
            <person name="Traeger S."/>
            <person name="Wang M."/>
            <person name="Zifcakova L."/>
            <person name="Wipf D."/>
            <person name="Zambonelli A."/>
            <person name="Paolocci F."/>
            <person name="Nowrousian M."/>
            <person name="Ottonello S."/>
            <person name="Baldrian P."/>
            <person name="Spatafora J.W."/>
            <person name="Henrissat B."/>
            <person name="Nagy L.G."/>
            <person name="Aury J.M."/>
            <person name="Wincker P."/>
            <person name="Grigoriev I.V."/>
            <person name="Bonfante P."/>
            <person name="Martin F.M."/>
        </authorList>
    </citation>
    <scope>NUCLEOTIDE SEQUENCE [LARGE SCALE GENOMIC DNA]</scope>
    <source>
        <strain evidence="4 5">ATCC MYA-4762</strain>
    </source>
</reference>
<sequence>MHERNIYRAGVDFAQLGKDCPQFAKYLVKGPSQIDFQNPDAVRELTTSLLKRDFNLTVDLPNDRLCPPVPNRLNYIHWLQDLLDSTSGGESDEYDSEREVIGLDIGVGASCIYPLLGCATRPNWKFVGTDIDPISLCHAQRQLTLNSLHSRIHLIPTHPAAPFFSPALLVAPQLDFTMCNPPFYHSPYPPTSLPYHLTHLPTPITKLHPPNTSPPQATQSEMSIPGGELPFVRRILHESALPDVRTRVQWFSVMLGVKSHVVPLVDEIKKVGGEGANFAVTTFIQGSGGGGTRRWGVAWSWTGWRPGWGIGVCGVKGKGIGGKVKPFKGVCEILVPVGKERGVDKVKRSVIGIIEDLAKSAGRKELKWGITEGKNNETLLNGWVSGDLWSRAARRRRARGTATVDSAQHDHEQPQEEETQGRDVDENSLKGMWFRITIGLPAPTTTTQNEEAEGDEDEDEEMTPVPEQQLYDYAPQSQPHTHASSVQVQQRGSGAETATLITIRLTRCNPSDTVLFESFCGMLRRKILCEPASTC</sequence>
<keyword evidence="5" id="KW-1185">Reference proteome</keyword>
<evidence type="ECO:0008006" key="6">
    <source>
        <dbReference type="Google" id="ProtNLM"/>
    </source>
</evidence>
<dbReference type="Proteomes" id="UP000267821">
    <property type="component" value="Unassembled WGS sequence"/>
</dbReference>
<dbReference type="EMBL" id="ML121528">
    <property type="protein sequence ID" value="RPB28909.1"/>
    <property type="molecule type" value="Genomic_DNA"/>
</dbReference>
<accession>A0A3N4M4Y1</accession>
<keyword evidence="1" id="KW-0489">Methyltransferase</keyword>
<evidence type="ECO:0000313" key="5">
    <source>
        <dbReference type="Proteomes" id="UP000267821"/>
    </source>
</evidence>
<gene>
    <name evidence="4" type="ORF">L211DRAFT_832797</name>
</gene>
<organism evidence="4 5">
    <name type="scientific">Terfezia boudieri ATCC MYA-4762</name>
    <dbReference type="NCBI Taxonomy" id="1051890"/>
    <lineage>
        <taxon>Eukaryota</taxon>
        <taxon>Fungi</taxon>
        <taxon>Dikarya</taxon>
        <taxon>Ascomycota</taxon>
        <taxon>Pezizomycotina</taxon>
        <taxon>Pezizomycetes</taxon>
        <taxon>Pezizales</taxon>
        <taxon>Pezizaceae</taxon>
        <taxon>Terfezia</taxon>
    </lineage>
</organism>
<dbReference type="InParanoid" id="A0A3N4M4Y1"/>
<dbReference type="AlphaFoldDB" id="A0A3N4M4Y1"/>